<protein>
    <submittedName>
        <fullName evidence="2">Uncharacterized protein</fullName>
    </submittedName>
</protein>
<dbReference type="Proteomes" id="UP001221757">
    <property type="component" value="Unassembled WGS sequence"/>
</dbReference>
<feature type="region of interest" description="Disordered" evidence="1">
    <location>
        <begin position="90"/>
        <end position="115"/>
    </location>
</feature>
<sequence length="211" mass="24032">MPQLVEQRHAQVRVELFQLRVPLHPLPPARPRDVRAGEKYIVAALRSVADVIPPHARPRPSAASQQASLALPRLRVPYLFEGRVRYSGQVRMRSRGAHPAETHDERRPAVHRKHPVPPYSQLRALVLAHRRQPIRLNVFAPRRQRVLHPQLARKALARTQASKELRVQGPGCLIRARSERAGAFPRKSANPFWISSEWRGGYGRHAPIFSV</sequence>
<proteinExistence type="predicted"/>
<accession>A0AAD7M9W1</accession>
<keyword evidence="3" id="KW-1185">Reference proteome</keyword>
<evidence type="ECO:0000313" key="3">
    <source>
        <dbReference type="Proteomes" id="UP001221757"/>
    </source>
</evidence>
<comment type="caution">
    <text evidence="2">The sequence shown here is derived from an EMBL/GenBank/DDBJ whole genome shotgun (WGS) entry which is preliminary data.</text>
</comment>
<organism evidence="2 3">
    <name type="scientific">Mycena rosella</name>
    <name type="common">Pink bonnet</name>
    <name type="synonym">Agaricus rosellus</name>
    <dbReference type="NCBI Taxonomy" id="1033263"/>
    <lineage>
        <taxon>Eukaryota</taxon>
        <taxon>Fungi</taxon>
        <taxon>Dikarya</taxon>
        <taxon>Basidiomycota</taxon>
        <taxon>Agaricomycotina</taxon>
        <taxon>Agaricomycetes</taxon>
        <taxon>Agaricomycetidae</taxon>
        <taxon>Agaricales</taxon>
        <taxon>Marasmiineae</taxon>
        <taxon>Mycenaceae</taxon>
        <taxon>Mycena</taxon>
    </lineage>
</organism>
<dbReference type="AlphaFoldDB" id="A0AAD7M9W1"/>
<gene>
    <name evidence="2" type="ORF">B0H17DRAFT_518494</name>
</gene>
<name>A0AAD7M9W1_MYCRO</name>
<evidence type="ECO:0000313" key="2">
    <source>
        <dbReference type="EMBL" id="KAJ7707445.1"/>
    </source>
</evidence>
<evidence type="ECO:0000256" key="1">
    <source>
        <dbReference type="SAM" id="MobiDB-lite"/>
    </source>
</evidence>
<reference evidence="2" key="1">
    <citation type="submission" date="2023-03" db="EMBL/GenBank/DDBJ databases">
        <title>Massive genome expansion in bonnet fungi (Mycena s.s.) driven by repeated elements and novel gene families across ecological guilds.</title>
        <authorList>
            <consortium name="Lawrence Berkeley National Laboratory"/>
            <person name="Harder C.B."/>
            <person name="Miyauchi S."/>
            <person name="Viragh M."/>
            <person name="Kuo A."/>
            <person name="Thoen E."/>
            <person name="Andreopoulos B."/>
            <person name="Lu D."/>
            <person name="Skrede I."/>
            <person name="Drula E."/>
            <person name="Henrissat B."/>
            <person name="Morin E."/>
            <person name="Kohler A."/>
            <person name="Barry K."/>
            <person name="LaButti K."/>
            <person name="Morin E."/>
            <person name="Salamov A."/>
            <person name="Lipzen A."/>
            <person name="Mereny Z."/>
            <person name="Hegedus B."/>
            <person name="Baldrian P."/>
            <person name="Stursova M."/>
            <person name="Weitz H."/>
            <person name="Taylor A."/>
            <person name="Grigoriev I.V."/>
            <person name="Nagy L.G."/>
            <person name="Martin F."/>
            <person name="Kauserud H."/>
        </authorList>
    </citation>
    <scope>NUCLEOTIDE SEQUENCE</scope>
    <source>
        <strain evidence="2">CBHHK067</strain>
    </source>
</reference>
<feature type="compositionally biased region" description="Basic and acidic residues" evidence="1">
    <location>
        <begin position="98"/>
        <end position="108"/>
    </location>
</feature>
<dbReference type="EMBL" id="JARKIE010000005">
    <property type="protein sequence ID" value="KAJ7707445.1"/>
    <property type="molecule type" value="Genomic_DNA"/>
</dbReference>